<keyword evidence="1" id="KW-0677">Repeat</keyword>
<reference evidence="6" key="1">
    <citation type="submission" date="2018-12" db="EMBL/GenBank/DDBJ databases">
        <title>Tengunoibacter tsumagoiensis gen. nov., sp. nov., Dictyobacter kobayashii sp. nov., D. alpinus sp. nov., and D. joshuensis sp. nov. and description of Dictyobacteraceae fam. nov. within the order Ktedonobacterales isolated from Tengu-no-mugimeshi.</title>
        <authorList>
            <person name="Wang C.M."/>
            <person name="Zheng Y."/>
            <person name="Sakai Y."/>
            <person name="Toyoda A."/>
            <person name="Minakuchi Y."/>
            <person name="Abe K."/>
            <person name="Yokota A."/>
            <person name="Yabe S."/>
        </authorList>
    </citation>
    <scope>NUCLEOTIDE SEQUENCE [LARGE SCALE GENOMIC DNA]</scope>
    <source>
        <strain evidence="6">Uno11</strain>
    </source>
</reference>
<evidence type="ECO:0000256" key="1">
    <source>
        <dbReference type="ARBA" id="ARBA00022737"/>
    </source>
</evidence>
<dbReference type="InterPro" id="IPR022385">
    <property type="entry name" value="Rhs_assc_core"/>
</dbReference>
<dbReference type="EMBL" id="BIFS01000001">
    <property type="protein sequence ID" value="GCE18186.1"/>
    <property type="molecule type" value="Genomic_DNA"/>
</dbReference>
<dbReference type="PANTHER" id="PTHR32305:SF15">
    <property type="entry name" value="PROTEIN RHSA-RELATED"/>
    <property type="match status" value="1"/>
</dbReference>
<evidence type="ECO:0000256" key="2">
    <source>
        <dbReference type="SAM" id="MobiDB-lite"/>
    </source>
</evidence>
<dbReference type="InterPro" id="IPR050708">
    <property type="entry name" value="T6SS_VgrG/RHS"/>
</dbReference>
<dbReference type="InterPro" id="IPR056823">
    <property type="entry name" value="TEN-like_YD-shell"/>
</dbReference>
<dbReference type="InterPro" id="IPR031325">
    <property type="entry name" value="RHS_repeat"/>
</dbReference>
<feature type="region of interest" description="Disordered" evidence="2">
    <location>
        <begin position="23"/>
        <end position="55"/>
    </location>
</feature>
<protein>
    <submittedName>
        <fullName evidence="5">Type IV secretion protein Rhs</fullName>
    </submittedName>
</protein>
<keyword evidence="6" id="KW-1185">Reference proteome</keyword>
<keyword evidence="3" id="KW-0812">Transmembrane</keyword>
<dbReference type="InterPro" id="IPR006530">
    <property type="entry name" value="YD"/>
</dbReference>
<evidence type="ECO:0000313" key="6">
    <source>
        <dbReference type="Proteomes" id="UP000287188"/>
    </source>
</evidence>
<proteinExistence type="predicted"/>
<feature type="transmembrane region" description="Helical" evidence="3">
    <location>
        <begin position="1075"/>
        <end position="1099"/>
    </location>
</feature>
<feature type="compositionally biased region" description="Polar residues" evidence="2">
    <location>
        <begin position="23"/>
        <end position="34"/>
    </location>
</feature>
<dbReference type="Proteomes" id="UP000287188">
    <property type="component" value="Unassembled WGS sequence"/>
</dbReference>
<feature type="transmembrane region" description="Helical" evidence="3">
    <location>
        <begin position="1037"/>
        <end position="1054"/>
    </location>
</feature>
<feature type="region of interest" description="Disordered" evidence="2">
    <location>
        <begin position="451"/>
        <end position="503"/>
    </location>
</feature>
<evidence type="ECO:0000259" key="4">
    <source>
        <dbReference type="Pfam" id="PF25023"/>
    </source>
</evidence>
<keyword evidence="3" id="KW-1133">Transmembrane helix</keyword>
<dbReference type="PANTHER" id="PTHR32305">
    <property type="match status" value="1"/>
</dbReference>
<evidence type="ECO:0000313" key="5">
    <source>
        <dbReference type="EMBL" id="GCE18186.1"/>
    </source>
</evidence>
<dbReference type="Gene3D" id="2.180.10.10">
    <property type="entry name" value="RHS repeat-associated core"/>
    <property type="match status" value="3"/>
</dbReference>
<dbReference type="NCBIfam" id="TIGR01643">
    <property type="entry name" value="YD_repeat_2x"/>
    <property type="match status" value="4"/>
</dbReference>
<dbReference type="NCBIfam" id="TIGR03696">
    <property type="entry name" value="Rhs_assc_core"/>
    <property type="match status" value="1"/>
</dbReference>
<dbReference type="AlphaFoldDB" id="A0A402AGG2"/>
<comment type="caution">
    <text evidence="5">The sequence shown here is derived from an EMBL/GenBank/DDBJ whole genome shotgun (WGS) entry which is preliminary data.</text>
</comment>
<feature type="transmembrane region" description="Helical" evidence="3">
    <location>
        <begin position="1111"/>
        <end position="1133"/>
    </location>
</feature>
<evidence type="ECO:0000256" key="3">
    <source>
        <dbReference type="SAM" id="Phobius"/>
    </source>
</evidence>
<feature type="domain" description="Teneurin-like YD-shell" evidence="4">
    <location>
        <begin position="899"/>
        <end position="1024"/>
    </location>
</feature>
<feature type="domain" description="Teneurin-like YD-shell" evidence="4">
    <location>
        <begin position="617"/>
        <end position="686"/>
    </location>
</feature>
<sequence length="1134" mass="120458">MVASVPSAYAATANEALPQTSLPATYTGVRNPTRNVPVPTNVHDTSSHISPFKPKTQAKMATPAASPVSSGTPLNGLGDSSLYTFIDKSLSDHLDLKVNVANGNLVLHTVELQISGRGLNNTIGGYYNSQSNWWLADHGTNWNFTTGRGASLYLDDLSTTGGITLNLPTGLKAYFAPDGKGGFKDAPSLNATLLPLNGGVYTLQFHQTGERWLFNQWGTRYEVLDKNNNQLEYSYLDNGDWTGATDTQGRTVSATQNSNHQVTKVVDNTVVGGKTRTITYGYDAQSNLTSITDANNKQTIFTYDPNGDSELLTIKDPLGRTTTITYGSNGQVATITDANNKQMTFTYNSGNTVVKDVNSHSTTYTYQANLQVTSTKDALGHSTSSTFDATSYNVNTYQDAITSDGPTSFQYNSSNNMVSQVKDPTGATTKYSYSPLSGGQQQNVQYLPTTSTDAQSNVKTNNYDNYGNLLSQADTTGSKSNGSKLQYSYNQDGTPSGSEDANGNTTLYGYDGQGNLTSVTPPAPMGKTTMTYDALSRLSTETDGNGNTTTYTYDVFDRVLSTIYNQGTGSARTFTYSYDDDGNTLTQSDPTGTTSFTYDVLNRQTNKQIPGGPNIVSTYDNIGNLTSLNDGTGLTKYGYNEVNLMTTLTDPGSAVTNYGYDNANRKNCIIYPNGTGMLMSYDAAGRQVSNQGGKMNGSQCGTSSITTNYTGYTYNYGPSNGSTEVMKSAVIHSANNYTQYATWNYQYDTLNQLTDVNNGVQHWALSYDANGNLKTRQYTGASSNVATYSNYNADNEPTGATSTGSYAGQPTSGSATYAYDADGNLTSITNGSDGRGALSYAQTHSYNNANQDVSGTGTASGSTQSYSYGYTGIGQSERTTNSGTSTVYTGLGLSTEKTGGTTYEYVRCSCGLLNSERTSAGKVYYYLFNGQGSIVGMTDSVGNLVASYDYDPLGSIAGSNVQSGIVNPWQYAGGYFDSTTGLTKFGIRYYDPIFGRWTQRTPVGGTLQETLKANPYLYADNDPVNETDSSGRCPMCLVILAGALGGGIAGLIALNMTDAVAQQPPPSAEQQVEAFVGGALVGGLTAAFGFAGAGSFAAANAMATPSMAGSALATPIGFAPWGALVAGILRHFWQ</sequence>
<keyword evidence="3" id="KW-0472">Membrane</keyword>
<gene>
    <name evidence="5" type="ORF">KDK_19860</name>
</gene>
<accession>A0A402AGG2</accession>
<organism evidence="5 6">
    <name type="scientific">Dictyobacter kobayashii</name>
    <dbReference type="NCBI Taxonomy" id="2014872"/>
    <lineage>
        <taxon>Bacteria</taxon>
        <taxon>Bacillati</taxon>
        <taxon>Chloroflexota</taxon>
        <taxon>Ktedonobacteria</taxon>
        <taxon>Ktedonobacterales</taxon>
        <taxon>Dictyobacteraceae</taxon>
        <taxon>Dictyobacter</taxon>
    </lineage>
</organism>
<dbReference type="Pfam" id="PF25023">
    <property type="entry name" value="TEN_YD-shell"/>
    <property type="match status" value="2"/>
</dbReference>
<name>A0A402AGG2_9CHLR</name>
<dbReference type="Pfam" id="PF05593">
    <property type="entry name" value="RHS_repeat"/>
    <property type="match status" value="4"/>
</dbReference>